<feature type="compositionally biased region" description="Low complexity" evidence="5">
    <location>
        <begin position="316"/>
        <end position="326"/>
    </location>
</feature>
<comment type="subcellular location">
    <subcellularLocation>
        <location evidence="1">Membrane</location>
        <topology evidence="1">Multi-pass membrane protein</topology>
    </subcellularLocation>
</comment>
<protein>
    <recommendedName>
        <fullName evidence="7">MARVEL domain-containing protein</fullName>
    </recommendedName>
</protein>
<dbReference type="AlphaFoldDB" id="A0AAD4F4C9"/>
<feature type="compositionally biased region" description="Pro residues" evidence="5">
    <location>
        <begin position="265"/>
        <end position="274"/>
    </location>
</feature>
<dbReference type="GO" id="GO:0016020">
    <property type="term" value="C:membrane"/>
    <property type="evidence" value="ECO:0007669"/>
    <property type="project" value="UniProtKB-SubCell"/>
</dbReference>
<dbReference type="PANTHER" id="PTHR37451">
    <property type="entry name" value="MARVEL DOMAIN"/>
    <property type="match status" value="1"/>
</dbReference>
<sequence length="399" mass="41349">MVAATPTTTLSTPQHPVARPAGKEHIPLYPAGFIAIRYVQLILALVILALAAYGVSYVPVDGNSFILAVAVLSMLTSVYQFVAHYGPPAAYNYWAILGLEIFNIIMWLCSFALLTSEVAPLFGEGSLTYNSRTGRYTRIGLTGLALTIAATQMTAAALGGVELILYVTSLIIHSMRLHRHRAAGLHCMPPSASSLTSPPAGRRRAHVPAAVPPTTTTIPAYHSSSNSNDHNNNRTLRKATHPSLSRRATAPAPAPTPVPTARLPAPVPVLPAPALPDAHARPAAAAAAAGPAPPSSSTTAKLLRARPRSRSRRRPPAAAASAAAAADPRVVGQPGDGAGVDRAAADGGEPGGGGFAAGGPAAAAVQQQQQQAATQVQQGQHGQEEEVERHQLPADEISR</sequence>
<name>A0AAD4F4C9_9PEZI</name>
<feature type="compositionally biased region" description="Low complexity" evidence="5">
    <location>
        <begin position="275"/>
        <end position="300"/>
    </location>
</feature>
<feature type="compositionally biased region" description="Basic and acidic residues" evidence="5">
    <location>
        <begin position="382"/>
        <end position="399"/>
    </location>
</feature>
<evidence type="ECO:0000313" key="9">
    <source>
        <dbReference type="Proteomes" id="UP001197093"/>
    </source>
</evidence>
<evidence type="ECO:0000259" key="7">
    <source>
        <dbReference type="Pfam" id="PF01284"/>
    </source>
</evidence>
<dbReference type="Proteomes" id="UP001197093">
    <property type="component" value="Unassembled WGS sequence"/>
</dbReference>
<evidence type="ECO:0000256" key="2">
    <source>
        <dbReference type="ARBA" id="ARBA00022692"/>
    </source>
</evidence>
<feature type="compositionally biased region" description="Gly residues" evidence="5">
    <location>
        <begin position="348"/>
        <end position="357"/>
    </location>
</feature>
<dbReference type="Pfam" id="PF01284">
    <property type="entry name" value="MARVEL"/>
    <property type="match status" value="1"/>
</dbReference>
<accession>A0AAD4F4C9</accession>
<evidence type="ECO:0000256" key="5">
    <source>
        <dbReference type="SAM" id="MobiDB-lite"/>
    </source>
</evidence>
<organism evidence="8 9">
    <name type="scientific">Staphylotrichum longicolle</name>
    <dbReference type="NCBI Taxonomy" id="669026"/>
    <lineage>
        <taxon>Eukaryota</taxon>
        <taxon>Fungi</taxon>
        <taxon>Dikarya</taxon>
        <taxon>Ascomycota</taxon>
        <taxon>Pezizomycotina</taxon>
        <taxon>Sordariomycetes</taxon>
        <taxon>Sordariomycetidae</taxon>
        <taxon>Sordariales</taxon>
        <taxon>Chaetomiaceae</taxon>
        <taxon>Staphylotrichum</taxon>
    </lineage>
</organism>
<evidence type="ECO:0000256" key="3">
    <source>
        <dbReference type="ARBA" id="ARBA00022989"/>
    </source>
</evidence>
<feature type="transmembrane region" description="Helical" evidence="6">
    <location>
        <begin position="139"/>
        <end position="172"/>
    </location>
</feature>
<keyword evidence="4 6" id="KW-0472">Membrane</keyword>
<feature type="compositionally biased region" description="Low complexity" evidence="5">
    <location>
        <begin position="242"/>
        <end position="251"/>
    </location>
</feature>
<keyword evidence="3 6" id="KW-1133">Transmembrane helix</keyword>
<feature type="compositionally biased region" description="Low complexity" evidence="5">
    <location>
        <begin position="190"/>
        <end position="200"/>
    </location>
</feature>
<dbReference type="PANTHER" id="PTHR37451:SF4">
    <property type="entry name" value="MARVEL DOMAIN-CONTAINING PROTEIN"/>
    <property type="match status" value="1"/>
</dbReference>
<evidence type="ECO:0000256" key="1">
    <source>
        <dbReference type="ARBA" id="ARBA00004141"/>
    </source>
</evidence>
<comment type="caution">
    <text evidence="8">The sequence shown here is derived from an EMBL/GenBank/DDBJ whole genome shotgun (WGS) entry which is preliminary data.</text>
</comment>
<gene>
    <name evidence="8" type="ORF">NEMBOFW57_002480</name>
</gene>
<dbReference type="EMBL" id="JAHCVI010000001">
    <property type="protein sequence ID" value="KAG7292445.1"/>
    <property type="molecule type" value="Genomic_DNA"/>
</dbReference>
<evidence type="ECO:0000313" key="8">
    <source>
        <dbReference type="EMBL" id="KAG7292445.1"/>
    </source>
</evidence>
<evidence type="ECO:0000256" key="4">
    <source>
        <dbReference type="ARBA" id="ARBA00023136"/>
    </source>
</evidence>
<keyword evidence="2 6" id="KW-0812">Transmembrane</keyword>
<feature type="transmembrane region" description="Helical" evidence="6">
    <location>
        <begin position="38"/>
        <end position="58"/>
    </location>
</feature>
<feature type="compositionally biased region" description="Basic residues" evidence="5">
    <location>
        <begin position="303"/>
        <end position="315"/>
    </location>
</feature>
<feature type="transmembrane region" description="Helical" evidence="6">
    <location>
        <begin position="94"/>
        <end position="119"/>
    </location>
</feature>
<feature type="transmembrane region" description="Helical" evidence="6">
    <location>
        <begin position="64"/>
        <end position="82"/>
    </location>
</feature>
<evidence type="ECO:0000256" key="6">
    <source>
        <dbReference type="SAM" id="Phobius"/>
    </source>
</evidence>
<reference evidence="8" key="1">
    <citation type="submission" date="2023-02" db="EMBL/GenBank/DDBJ databases">
        <authorList>
            <person name="Palmer J.M."/>
        </authorList>
    </citation>
    <scope>NUCLEOTIDE SEQUENCE</scope>
    <source>
        <strain evidence="8">FW57</strain>
    </source>
</reference>
<proteinExistence type="predicted"/>
<feature type="compositionally biased region" description="Low complexity" evidence="5">
    <location>
        <begin position="358"/>
        <end position="381"/>
    </location>
</feature>
<keyword evidence="9" id="KW-1185">Reference proteome</keyword>
<feature type="region of interest" description="Disordered" evidence="5">
    <location>
        <begin position="190"/>
        <end position="399"/>
    </location>
</feature>
<feature type="compositionally biased region" description="Low complexity" evidence="5">
    <location>
        <begin position="207"/>
        <end position="230"/>
    </location>
</feature>
<feature type="domain" description="MARVEL" evidence="7">
    <location>
        <begin position="35"/>
        <end position="170"/>
    </location>
</feature>
<dbReference type="InterPro" id="IPR008253">
    <property type="entry name" value="Marvel"/>
</dbReference>